<dbReference type="EMBL" id="NZBU01000012">
    <property type="protein sequence ID" value="MAG22367.1"/>
    <property type="molecule type" value="Genomic_DNA"/>
</dbReference>
<dbReference type="Proteomes" id="UP000226592">
    <property type="component" value="Unassembled WGS sequence"/>
</dbReference>
<reference evidence="4" key="1">
    <citation type="submission" date="2017-09" db="EMBL/GenBank/DDBJ databases">
        <title>The Reconstruction of 2,631 Draft Metagenome-Assembled Genomes from the Global Oceans.</title>
        <authorList>
            <person name="Tully B.J."/>
            <person name="Graham E.D."/>
            <person name="Heidelberg J.F."/>
        </authorList>
    </citation>
    <scope>NUCLEOTIDE SEQUENCE [LARGE SCALE GENOMIC DNA]</scope>
</reference>
<accession>A0A2D6M1S8</accession>
<dbReference type="PANTHER" id="PTHR46401">
    <property type="entry name" value="GLYCOSYLTRANSFERASE WBBK-RELATED"/>
    <property type="match status" value="1"/>
</dbReference>
<dbReference type="AlphaFoldDB" id="A0A2D6M1S8"/>
<dbReference type="SUPFAM" id="SSF53756">
    <property type="entry name" value="UDP-Glycosyltransferase/glycogen phosphorylase"/>
    <property type="match status" value="1"/>
</dbReference>
<protein>
    <recommendedName>
        <fullName evidence="2">Glycosyl transferase family 1 domain-containing protein</fullName>
    </recommendedName>
</protein>
<feature type="domain" description="Glycosyl transferase family 1" evidence="2">
    <location>
        <begin position="224"/>
        <end position="399"/>
    </location>
</feature>
<sequence length="463" mass="53083">MPKLPMPYRKRIAMIHSQLLCVDGVSLEAQKWVKAYKDLGHKVFLIGGKFCTEPKIPYKVIPELALDHPTVESIKRMAFEAPLGEGESKALRDLISSTVKKIKPEIKEFIQRNGINVLSIENVLAIPANIPLGIALKEIIEELNIPTIMRHHDFFWERSYYIKYNNIPDVLGKAFPPKLSRIKNVTISRIAQQDFLRWTGIDSMVVENAVDFASLGKPDAYNKDFRQNFNIKKNQLIFLQPTRILERKKIERSIELVAAVNKAYKNNDKGVLIISGPTSGPESKEYFEFLVKHARELDVDVLFASDHIYLHRMDREGKKVYSIDDAYVNADVICFPSAIEGFGNVVIEAAAYKKPLFVNNYPVLREIKAKGFDFIEMDGELTKETIDKTILILKDKTKRDISLKNNFGIAKQYYSLEALEAHLKTLIIDADQWTFERLLSEISSMIYRLTKGIMDVLLLKKFR</sequence>
<evidence type="ECO:0000256" key="1">
    <source>
        <dbReference type="ARBA" id="ARBA00022679"/>
    </source>
</evidence>
<proteinExistence type="predicted"/>
<evidence type="ECO:0000313" key="3">
    <source>
        <dbReference type="EMBL" id="MAG22367.1"/>
    </source>
</evidence>
<gene>
    <name evidence="3" type="ORF">CL943_03640</name>
</gene>
<dbReference type="GO" id="GO:0016757">
    <property type="term" value="F:glycosyltransferase activity"/>
    <property type="evidence" value="ECO:0007669"/>
    <property type="project" value="InterPro"/>
</dbReference>
<dbReference type="PANTHER" id="PTHR46401:SF2">
    <property type="entry name" value="GLYCOSYLTRANSFERASE WBBK-RELATED"/>
    <property type="match status" value="1"/>
</dbReference>
<dbReference type="InterPro" id="IPR001296">
    <property type="entry name" value="Glyco_trans_1"/>
</dbReference>
<keyword evidence="1" id="KW-0808">Transferase</keyword>
<organism evidence="3 4">
    <name type="scientific">Candidatus Iainarchaeum sp</name>
    <dbReference type="NCBI Taxonomy" id="3101447"/>
    <lineage>
        <taxon>Archaea</taxon>
        <taxon>Candidatus Iainarchaeota</taxon>
        <taxon>Candidatus Iainarchaeia</taxon>
        <taxon>Candidatus Iainarchaeales</taxon>
        <taxon>Candidatus Iainarchaeaceae</taxon>
        <taxon>Candidatus Iainarchaeum</taxon>
    </lineage>
</organism>
<evidence type="ECO:0000313" key="4">
    <source>
        <dbReference type="Proteomes" id="UP000226592"/>
    </source>
</evidence>
<evidence type="ECO:0000259" key="2">
    <source>
        <dbReference type="Pfam" id="PF00534"/>
    </source>
</evidence>
<dbReference type="Gene3D" id="3.40.50.2000">
    <property type="entry name" value="Glycogen Phosphorylase B"/>
    <property type="match status" value="2"/>
</dbReference>
<dbReference type="CDD" id="cd03801">
    <property type="entry name" value="GT4_PimA-like"/>
    <property type="match status" value="1"/>
</dbReference>
<name>A0A2D6M1S8_9ARCH</name>
<comment type="caution">
    <text evidence="3">The sequence shown here is derived from an EMBL/GenBank/DDBJ whole genome shotgun (WGS) entry which is preliminary data.</text>
</comment>
<dbReference type="Pfam" id="PF00534">
    <property type="entry name" value="Glycos_transf_1"/>
    <property type="match status" value="1"/>
</dbReference>